<evidence type="ECO:0000256" key="8">
    <source>
        <dbReference type="ARBA" id="ARBA00025704"/>
    </source>
</evidence>
<reference evidence="10" key="1">
    <citation type="submission" date="2018-05" db="EMBL/GenBank/DDBJ databases">
        <authorList>
            <person name="Lanie J.A."/>
            <person name="Ng W.-L."/>
            <person name="Kazmierczak K.M."/>
            <person name="Andrzejewski T.M."/>
            <person name="Davidsen T.M."/>
            <person name="Wayne K.J."/>
            <person name="Tettelin H."/>
            <person name="Glass J.I."/>
            <person name="Rusch D."/>
            <person name="Podicherti R."/>
            <person name="Tsui H.-C.T."/>
            <person name="Winkler M.E."/>
        </authorList>
    </citation>
    <scope>NUCLEOTIDE SEQUENCE</scope>
</reference>
<keyword evidence="6" id="KW-0808">Transferase</keyword>
<evidence type="ECO:0000256" key="1">
    <source>
        <dbReference type="ARBA" id="ARBA00004496"/>
    </source>
</evidence>
<comment type="pathway">
    <text evidence="8">Purine metabolism.</text>
</comment>
<dbReference type="Gene3D" id="3.40.50.2020">
    <property type="match status" value="1"/>
</dbReference>
<accession>A0A381P8W0</accession>
<dbReference type="InterPro" id="IPR050120">
    <property type="entry name" value="Adenine_PRTase"/>
</dbReference>
<feature type="domain" description="Phosphoribosyltransferase" evidence="9">
    <location>
        <begin position="51"/>
        <end position="167"/>
    </location>
</feature>
<keyword evidence="5" id="KW-0328">Glycosyltransferase</keyword>
<dbReference type="EMBL" id="UINC01000906">
    <property type="protein sequence ID" value="SUZ63054.1"/>
    <property type="molecule type" value="Genomic_DNA"/>
</dbReference>
<name>A0A381P8W0_9ZZZZ</name>
<dbReference type="AlphaFoldDB" id="A0A381P8W0"/>
<dbReference type="InterPro" id="IPR000836">
    <property type="entry name" value="PRTase_dom"/>
</dbReference>
<comment type="subunit">
    <text evidence="3">Homodimer.</text>
</comment>
<evidence type="ECO:0000256" key="2">
    <source>
        <dbReference type="ARBA" id="ARBA00008391"/>
    </source>
</evidence>
<evidence type="ECO:0000313" key="10">
    <source>
        <dbReference type="EMBL" id="SUZ63054.1"/>
    </source>
</evidence>
<dbReference type="PANTHER" id="PTHR11776:SF7">
    <property type="entry name" value="PHOSPHORIBOSYLTRANSFERASE DOMAIN-CONTAINING PROTEIN"/>
    <property type="match status" value="1"/>
</dbReference>
<dbReference type="InterPro" id="IPR029057">
    <property type="entry name" value="PRTase-like"/>
</dbReference>
<dbReference type="GO" id="GO:0006166">
    <property type="term" value="P:purine ribonucleoside salvage"/>
    <property type="evidence" value="ECO:0007669"/>
    <property type="project" value="UniProtKB-KW"/>
</dbReference>
<dbReference type="SUPFAM" id="SSF53271">
    <property type="entry name" value="PRTase-like"/>
    <property type="match status" value="1"/>
</dbReference>
<dbReference type="GO" id="GO:0005737">
    <property type="term" value="C:cytoplasm"/>
    <property type="evidence" value="ECO:0007669"/>
    <property type="project" value="UniProtKB-SubCell"/>
</dbReference>
<dbReference type="Pfam" id="PF00156">
    <property type="entry name" value="Pribosyltran"/>
    <property type="match status" value="1"/>
</dbReference>
<dbReference type="GO" id="GO:0003999">
    <property type="term" value="F:adenine phosphoribosyltransferase activity"/>
    <property type="evidence" value="ECO:0007669"/>
    <property type="project" value="TreeGrafter"/>
</dbReference>
<evidence type="ECO:0000256" key="7">
    <source>
        <dbReference type="ARBA" id="ARBA00022726"/>
    </source>
</evidence>
<evidence type="ECO:0000256" key="4">
    <source>
        <dbReference type="ARBA" id="ARBA00022490"/>
    </source>
</evidence>
<dbReference type="PANTHER" id="PTHR11776">
    <property type="entry name" value="ADENINE PHOSPHORIBOSYLTRANSFERASE"/>
    <property type="match status" value="1"/>
</dbReference>
<evidence type="ECO:0000256" key="3">
    <source>
        <dbReference type="ARBA" id="ARBA00011738"/>
    </source>
</evidence>
<evidence type="ECO:0000259" key="9">
    <source>
        <dbReference type="Pfam" id="PF00156"/>
    </source>
</evidence>
<comment type="subcellular location">
    <subcellularLocation>
        <location evidence="1">Cytoplasm</location>
    </subcellularLocation>
</comment>
<proteinExistence type="inferred from homology"/>
<protein>
    <recommendedName>
        <fullName evidence="9">Phosphoribosyltransferase domain-containing protein</fullName>
    </recommendedName>
</protein>
<organism evidence="10">
    <name type="scientific">marine metagenome</name>
    <dbReference type="NCBI Taxonomy" id="408172"/>
    <lineage>
        <taxon>unclassified sequences</taxon>
        <taxon>metagenomes</taxon>
        <taxon>ecological metagenomes</taxon>
    </lineage>
</organism>
<keyword evidence="4" id="KW-0963">Cytoplasm</keyword>
<keyword evidence="7" id="KW-0660">Purine salvage</keyword>
<comment type="similarity">
    <text evidence="2">Belongs to the purine/pyrimidine phosphoribosyltransferase family.</text>
</comment>
<gene>
    <name evidence="10" type="ORF">METZ01_LOCUS15908</name>
</gene>
<sequence length="204" mass="22540">MDDKSTREWYLSRISPNTKGGNYAWCDPSSIYINGETFNSLLDDLIKPFNSGDIDVVSGIDAMGFVLGSAIATRLMKGFLPIRKAGKIPVETSSVSFTNYSQRTQNMELRNPAFKPGTRVLIVDQWVETGGSIEAAITLIERQKGIVAGLVSVCIEENEKTLGFRKKYKCSTAVLPGTDIQEQCNHKTLTSFNDFTPKNIFPSV</sequence>
<evidence type="ECO:0000256" key="6">
    <source>
        <dbReference type="ARBA" id="ARBA00022679"/>
    </source>
</evidence>
<evidence type="ECO:0000256" key="5">
    <source>
        <dbReference type="ARBA" id="ARBA00022676"/>
    </source>
</evidence>
<dbReference type="CDD" id="cd06223">
    <property type="entry name" value="PRTases_typeI"/>
    <property type="match status" value="1"/>
</dbReference>